<name>A0A6H1ZN47_9ZZZZ</name>
<accession>A0A6H1ZN47</accession>
<reference evidence="1" key="1">
    <citation type="submission" date="2020-03" db="EMBL/GenBank/DDBJ databases">
        <title>The deep terrestrial virosphere.</title>
        <authorList>
            <person name="Holmfeldt K."/>
            <person name="Nilsson E."/>
            <person name="Simone D."/>
            <person name="Lopez-Fernandez M."/>
            <person name="Wu X."/>
            <person name="de Brujin I."/>
            <person name="Lundin D."/>
            <person name="Andersson A."/>
            <person name="Bertilsson S."/>
            <person name="Dopson M."/>
        </authorList>
    </citation>
    <scope>NUCLEOTIDE SEQUENCE</scope>
    <source>
        <strain evidence="1">TM448A01213</strain>
    </source>
</reference>
<sequence>MKLCILHKGEALHSPAAQLGQPCSVCWLNKVRTAADVLLRNLEGFDDAVAEIGPEFVKDLATLRRTLREKP</sequence>
<organism evidence="1">
    <name type="scientific">viral metagenome</name>
    <dbReference type="NCBI Taxonomy" id="1070528"/>
    <lineage>
        <taxon>unclassified sequences</taxon>
        <taxon>metagenomes</taxon>
        <taxon>organismal metagenomes</taxon>
    </lineage>
</organism>
<protein>
    <submittedName>
        <fullName evidence="1">Uncharacterized protein</fullName>
    </submittedName>
</protein>
<dbReference type="EMBL" id="MT144112">
    <property type="protein sequence ID" value="QJA48984.1"/>
    <property type="molecule type" value="Genomic_DNA"/>
</dbReference>
<proteinExistence type="predicted"/>
<dbReference type="AlphaFoldDB" id="A0A6H1ZN47"/>
<gene>
    <name evidence="1" type="ORF">TM448A01213_0017</name>
</gene>
<evidence type="ECO:0000313" key="1">
    <source>
        <dbReference type="EMBL" id="QJA48984.1"/>
    </source>
</evidence>